<keyword evidence="8" id="KW-1133">Transmembrane helix</keyword>
<comment type="similarity">
    <text evidence="3">Belongs to the very long-chain fatty acids dehydratase HACD family.</text>
</comment>
<evidence type="ECO:0000313" key="13">
    <source>
        <dbReference type="EMBL" id="KAG0564193.1"/>
    </source>
</evidence>
<keyword evidence="6" id="KW-0812">Transmembrane</keyword>
<evidence type="ECO:0000256" key="9">
    <source>
        <dbReference type="ARBA" id="ARBA00023098"/>
    </source>
</evidence>
<protein>
    <recommendedName>
        <fullName evidence="4">very-long-chain (3R)-3-hydroxyacyl-CoA dehydratase</fullName>
        <ecNumber evidence="4">4.2.1.134</ecNumber>
    </recommendedName>
</protein>
<dbReference type="Pfam" id="PF04387">
    <property type="entry name" value="PTPLA"/>
    <property type="match status" value="1"/>
</dbReference>
<evidence type="ECO:0000256" key="11">
    <source>
        <dbReference type="ARBA" id="ARBA00023160"/>
    </source>
</evidence>
<dbReference type="Proteomes" id="UP000822688">
    <property type="component" value="Chromosome 8"/>
</dbReference>
<evidence type="ECO:0000256" key="12">
    <source>
        <dbReference type="ARBA" id="ARBA00023239"/>
    </source>
</evidence>
<organism evidence="13 14">
    <name type="scientific">Ceratodon purpureus</name>
    <name type="common">Fire moss</name>
    <name type="synonym">Dicranum purpureum</name>
    <dbReference type="NCBI Taxonomy" id="3225"/>
    <lineage>
        <taxon>Eukaryota</taxon>
        <taxon>Viridiplantae</taxon>
        <taxon>Streptophyta</taxon>
        <taxon>Embryophyta</taxon>
        <taxon>Bryophyta</taxon>
        <taxon>Bryophytina</taxon>
        <taxon>Bryopsida</taxon>
        <taxon>Dicranidae</taxon>
        <taxon>Pseudoditrichales</taxon>
        <taxon>Ditrichaceae</taxon>
        <taxon>Ceratodon</taxon>
    </lineage>
</organism>
<evidence type="ECO:0000256" key="7">
    <source>
        <dbReference type="ARBA" id="ARBA00022832"/>
    </source>
</evidence>
<accession>A0A8T0GZA3</accession>
<evidence type="ECO:0000313" key="14">
    <source>
        <dbReference type="Proteomes" id="UP000822688"/>
    </source>
</evidence>
<evidence type="ECO:0000256" key="4">
    <source>
        <dbReference type="ARBA" id="ARBA00013122"/>
    </source>
</evidence>
<keyword evidence="7" id="KW-0276">Fatty acid metabolism</keyword>
<reference evidence="13" key="1">
    <citation type="submission" date="2020-06" db="EMBL/GenBank/DDBJ databases">
        <title>WGS assembly of Ceratodon purpureus strain R40.</title>
        <authorList>
            <person name="Carey S.B."/>
            <person name="Jenkins J."/>
            <person name="Shu S."/>
            <person name="Lovell J.T."/>
            <person name="Sreedasyam A."/>
            <person name="Maumus F."/>
            <person name="Tiley G.P."/>
            <person name="Fernandez-Pozo N."/>
            <person name="Barry K."/>
            <person name="Chen C."/>
            <person name="Wang M."/>
            <person name="Lipzen A."/>
            <person name="Daum C."/>
            <person name="Saski C.A."/>
            <person name="Payton A.C."/>
            <person name="Mcbreen J.C."/>
            <person name="Conrad R.E."/>
            <person name="Kollar L.M."/>
            <person name="Olsson S."/>
            <person name="Huttunen S."/>
            <person name="Landis J.B."/>
            <person name="Wickett N.J."/>
            <person name="Johnson M.G."/>
            <person name="Rensing S.A."/>
            <person name="Grimwood J."/>
            <person name="Schmutz J."/>
            <person name="Mcdaniel S.F."/>
        </authorList>
    </citation>
    <scope>NUCLEOTIDE SEQUENCE</scope>
    <source>
        <strain evidence="13">R40</strain>
    </source>
</reference>
<dbReference type="GO" id="GO:0016020">
    <property type="term" value="C:membrane"/>
    <property type="evidence" value="ECO:0007669"/>
    <property type="project" value="UniProtKB-SubCell"/>
</dbReference>
<name>A0A8T0GZA3_CERPU</name>
<evidence type="ECO:0000256" key="2">
    <source>
        <dbReference type="ARBA" id="ARBA00005194"/>
    </source>
</evidence>
<keyword evidence="10" id="KW-0472">Membrane</keyword>
<evidence type="ECO:0000256" key="6">
    <source>
        <dbReference type="ARBA" id="ARBA00022692"/>
    </source>
</evidence>
<dbReference type="InterPro" id="IPR007482">
    <property type="entry name" value="Tyr_Pase-like_PTPLA"/>
</dbReference>
<keyword evidence="11" id="KW-0275">Fatty acid biosynthesis</keyword>
<evidence type="ECO:0000256" key="3">
    <source>
        <dbReference type="ARBA" id="ARBA00007811"/>
    </source>
</evidence>
<dbReference type="GO" id="GO:0102158">
    <property type="term" value="F:very-long-chain (3R)-3-hydroxyacyl-CoA dehydratase activity"/>
    <property type="evidence" value="ECO:0007669"/>
    <property type="project" value="UniProtKB-EC"/>
</dbReference>
<dbReference type="GO" id="GO:0006633">
    <property type="term" value="P:fatty acid biosynthetic process"/>
    <property type="evidence" value="ECO:0007669"/>
    <property type="project" value="UniProtKB-KW"/>
</dbReference>
<comment type="subcellular location">
    <subcellularLocation>
        <location evidence="1">Membrane</location>
        <topology evidence="1">Multi-pass membrane protein</topology>
    </subcellularLocation>
</comment>
<comment type="pathway">
    <text evidence="2">Lipid metabolism; fatty acid biosynthesis.</text>
</comment>
<proteinExistence type="inferred from homology"/>
<keyword evidence="5" id="KW-0444">Lipid biosynthesis</keyword>
<keyword evidence="9" id="KW-0443">Lipid metabolism</keyword>
<dbReference type="EC" id="4.2.1.134" evidence="4"/>
<gene>
    <name evidence="13" type="ORF">KC19_8G090900</name>
</gene>
<keyword evidence="14" id="KW-1185">Reference proteome</keyword>
<keyword evidence="12" id="KW-0456">Lyase</keyword>
<evidence type="ECO:0000256" key="5">
    <source>
        <dbReference type="ARBA" id="ARBA00022516"/>
    </source>
</evidence>
<evidence type="ECO:0000256" key="1">
    <source>
        <dbReference type="ARBA" id="ARBA00004141"/>
    </source>
</evidence>
<dbReference type="AlphaFoldDB" id="A0A8T0GZA3"/>
<comment type="caution">
    <text evidence="13">The sequence shown here is derived from an EMBL/GenBank/DDBJ whole genome shotgun (WGS) entry which is preliminary data.</text>
</comment>
<dbReference type="EMBL" id="CM026429">
    <property type="protein sequence ID" value="KAG0564193.1"/>
    <property type="molecule type" value="Genomic_DNA"/>
</dbReference>
<evidence type="ECO:0000256" key="8">
    <source>
        <dbReference type="ARBA" id="ARBA00022989"/>
    </source>
</evidence>
<sequence>MLLFFGAGFSDFQQFCIYTHFVSHIFVPSGSPIPSVFSRFPFFGTCLVTSDLFPPGLIVPVWNYLTKSLSSGAGITRSTVMATLPQIASRVFITWGVLFNFPELTSRNLHYGNLFSYMAFC</sequence>
<evidence type="ECO:0000256" key="10">
    <source>
        <dbReference type="ARBA" id="ARBA00023136"/>
    </source>
</evidence>